<reference evidence="2 3" key="1">
    <citation type="submission" date="2023-07" db="EMBL/GenBank/DDBJ databases">
        <title>Sequencing the genomes of 1000 actinobacteria strains.</title>
        <authorList>
            <person name="Klenk H.-P."/>
        </authorList>
    </citation>
    <scope>NUCLEOTIDE SEQUENCE [LARGE SCALE GENOMIC DNA]</scope>
    <source>
        <strain evidence="2 3">DSM 44711</strain>
    </source>
</reference>
<dbReference type="AlphaFoldDB" id="A0AAE4CUF6"/>
<dbReference type="EMBL" id="JAVDYC010000001">
    <property type="protein sequence ID" value="MDR7323353.1"/>
    <property type="molecule type" value="Genomic_DNA"/>
</dbReference>
<proteinExistence type="predicted"/>
<evidence type="ECO:0000313" key="2">
    <source>
        <dbReference type="EMBL" id="MDR7323353.1"/>
    </source>
</evidence>
<dbReference type="Proteomes" id="UP001183629">
    <property type="component" value="Unassembled WGS sequence"/>
</dbReference>
<name>A0AAE4CUF6_9ACTN</name>
<dbReference type="RefSeq" id="WP_310415102.1">
    <property type="nucleotide sequence ID" value="NZ_JAVDYC010000001.1"/>
</dbReference>
<organism evidence="2 3">
    <name type="scientific">Catenuloplanes niger</name>
    <dbReference type="NCBI Taxonomy" id="587534"/>
    <lineage>
        <taxon>Bacteria</taxon>
        <taxon>Bacillati</taxon>
        <taxon>Actinomycetota</taxon>
        <taxon>Actinomycetes</taxon>
        <taxon>Micromonosporales</taxon>
        <taxon>Micromonosporaceae</taxon>
        <taxon>Catenuloplanes</taxon>
    </lineage>
</organism>
<keyword evidence="1" id="KW-1133">Transmembrane helix</keyword>
<evidence type="ECO:0000256" key="1">
    <source>
        <dbReference type="SAM" id="Phobius"/>
    </source>
</evidence>
<feature type="transmembrane region" description="Helical" evidence="1">
    <location>
        <begin position="70"/>
        <end position="91"/>
    </location>
</feature>
<keyword evidence="3" id="KW-1185">Reference proteome</keyword>
<sequence>MTPTGVAVLLILALAIDYTSAGPASLRDRVAFLMAIPAIREGWNGSDADLWLTDRLTGVIQSALDMQGNAYIAGASASLLLGVAVFGVWLYGMACVVPDIKITQKYAGRFVTTQFPTTDMYRINTRLWLIAIALGLFAELPGGNAGAITAGSVDWLAGFFAPLPGWIFGV</sequence>
<comment type="caution">
    <text evidence="2">The sequence shown here is derived from an EMBL/GenBank/DDBJ whole genome shotgun (WGS) entry which is preliminary data.</text>
</comment>
<keyword evidence="1" id="KW-0812">Transmembrane</keyword>
<evidence type="ECO:0000313" key="3">
    <source>
        <dbReference type="Proteomes" id="UP001183629"/>
    </source>
</evidence>
<protein>
    <submittedName>
        <fullName evidence="2">Uncharacterized protein</fullName>
    </submittedName>
</protein>
<gene>
    <name evidence="2" type="ORF">J2S44_003603</name>
</gene>
<keyword evidence="1" id="KW-0472">Membrane</keyword>
<accession>A0AAE4CUF6</accession>